<dbReference type="OrthoDB" id="7462457at2"/>
<dbReference type="AlphaFoldDB" id="A0A377Q9S8"/>
<dbReference type="Proteomes" id="UP000255108">
    <property type="component" value="Unassembled WGS sequence"/>
</dbReference>
<dbReference type="EMBL" id="SMBT01000015">
    <property type="protein sequence ID" value="TCU82448.1"/>
    <property type="molecule type" value="Genomic_DNA"/>
</dbReference>
<evidence type="ECO:0000313" key="5">
    <source>
        <dbReference type="Proteomes" id="UP000295794"/>
    </source>
</evidence>
<proteinExistence type="predicted"/>
<reference evidence="2 4" key="1">
    <citation type="submission" date="2018-06" db="EMBL/GenBank/DDBJ databases">
        <authorList>
            <consortium name="Pathogen Informatics"/>
            <person name="Doyle S."/>
        </authorList>
    </citation>
    <scope>NUCLEOTIDE SEQUENCE [LARGE SCALE GENOMIC DNA]</scope>
    <source>
        <strain evidence="2 4">NCTC11159</strain>
    </source>
</reference>
<gene>
    <name evidence="3" type="ORF">EV682_11587</name>
    <name evidence="2" type="ORF">NCTC11159_02747</name>
</gene>
<evidence type="ECO:0000313" key="4">
    <source>
        <dbReference type="Proteomes" id="UP000255108"/>
    </source>
</evidence>
<dbReference type="RefSeq" id="WP_115227857.1">
    <property type="nucleotide sequence ID" value="NZ_CAWOLO010000015.1"/>
</dbReference>
<evidence type="ECO:0000256" key="1">
    <source>
        <dbReference type="SAM" id="SignalP"/>
    </source>
</evidence>
<dbReference type="Proteomes" id="UP000295794">
    <property type="component" value="Unassembled WGS sequence"/>
</dbReference>
<feature type="signal peptide" evidence="1">
    <location>
        <begin position="1"/>
        <end position="22"/>
    </location>
</feature>
<protein>
    <recommendedName>
        <fullName evidence="6">Autotransporter domain-containing protein</fullName>
    </recommendedName>
</protein>
<sequence length="411" mass="45140">MLARSRGCLVVFCSAWLVNSHAGVFDFTATMNGQFGQGSFTTAEEAANTYYEDKLKVIFPTYSGVEAINSELNFRGMPIQLAFPQQGSTLLTFQIPILEISESFRGATRNESRDLLKEYLKNHTDLLEKMARYLVSVSPVDPIAGNPNSLMSRAVSNDAKLLWFGARNTTATVGQSSDGRHRFGIGANFKHMKSDAVGSAKEMESDTYNLPLSYSYQFSEPNHELIVDLPLGYTSSDGAKGYDGSLGVFYRRPIFENWVLSVTGSGRGTYSSDLAGAAAMGSGAIASSYVWRGDAYSITLGNMLGYYKALSLTVDGKSFDPGIANTVFHNGLLYSRDSPWKLGADPLTWEVYLVDSRYTGTELFSNYQTEIGMTLGTIRPAHSKEADLRFGFSFTKGENVQGWQANFGAWF</sequence>
<feature type="chain" id="PRO_5016913175" description="Autotransporter domain-containing protein" evidence="1">
    <location>
        <begin position="23"/>
        <end position="411"/>
    </location>
</feature>
<accession>A0A377Q9S8</accession>
<evidence type="ECO:0008006" key="6">
    <source>
        <dbReference type="Google" id="ProtNLM"/>
    </source>
</evidence>
<reference evidence="3 5" key="2">
    <citation type="submission" date="2019-03" db="EMBL/GenBank/DDBJ databases">
        <title>Genomic Encyclopedia of Type Strains, Phase IV (KMG-IV): sequencing the most valuable type-strain genomes for metagenomic binning, comparative biology and taxonomic classification.</title>
        <authorList>
            <person name="Goeker M."/>
        </authorList>
    </citation>
    <scope>NUCLEOTIDE SEQUENCE [LARGE SCALE GENOMIC DNA]</scope>
    <source>
        <strain evidence="3 5">DSM 3764</strain>
    </source>
</reference>
<keyword evidence="1" id="KW-0732">Signal</keyword>
<evidence type="ECO:0000313" key="2">
    <source>
        <dbReference type="EMBL" id="STQ91673.1"/>
    </source>
</evidence>
<organism evidence="2 4">
    <name type="scientific">Iodobacter fluviatilis</name>
    <dbReference type="NCBI Taxonomy" id="537"/>
    <lineage>
        <taxon>Bacteria</taxon>
        <taxon>Pseudomonadati</taxon>
        <taxon>Pseudomonadota</taxon>
        <taxon>Betaproteobacteria</taxon>
        <taxon>Neisseriales</taxon>
        <taxon>Chitinibacteraceae</taxon>
        <taxon>Iodobacter</taxon>
    </lineage>
</organism>
<keyword evidence="5" id="KW-1185">Reference proteome</keyword>
<dbReference type="EMBL" id="UGHR01000001">
    <property type="protein sequence ID" value="STQ91673.1"/>
    <property type="molecule type" value="Genomic_DNA"/>
</dbReference>
<name>A0A377Q9S8_9NEIS</name>
<evidence type="ECO:0000313" key="3">
    <source>
        <dbReference type="EMBL" id="TCU82448.1"/>
    </source>
</evidence>